<dbReference type="EMBL" id="FN647892">
    <property type="protein sequence ID" value="CBJ28902.1"/>
    <property type="molecule type" value="Genomic_DNA"/>
</dbReference>
<dbReference type="InterPro" id="IPR030393">
    <property type="entry name" value="G_ENGB_dom"/>
</dbReference>
<dbReference type="InterPro" id="IPR027417">
    <property type="entry name" value="P-loop_NTPase"/>
</dbReference>
<dbReference type="GO" id="GO:0046872">
    <property type="term" value="F:metal ion binding"/>
    <property type="evidence" value="ECO:0007669"/>
    <property type="project" value="UniProtKB-KW"/>
</dbReference>
<dbReference type="PANTHER" id="PTHR47560:SF1">
    <property type="entry name" value="EXPRESSED PROTEIN"/>
    <property type="match status" value="1"/>
</dbReference>
<reference evidence="7 8" key="1">
    <citation type="journal article" date="2010" name="Nature">
        <title>The Ectocarpus genome and the independent evolution of multicellularity in brown algae.</title>
        <authorList>
            <person name="Cock J.M."/>
            <person name="Sterck L."/>
            <person name="Rouze P."/>
            <person name="Scornet D."/>
            <person name="Allen A.E."/>
            <person name="Amoutzias G."/>
            <person name="Anthouard V."/>
            <person name="Artiguenave F."/>
            <person name="Aury J.M."/>
            <person name="Badger J.H."/>
            <person name="Beszteri B."/>
            <person name="Billiau K."/>
            <person name="Bonnet E."/>
            <person name="Bothwell J.H."/>
            <person name="Bowler C."/>
            <person name="Boyen C."/>
            <person name="Brownlee C."/>
            <person name="Carrano C.J."/>
            <person name="Charrier B."/>
            <person name="Cho G.Y."/>
            <person name="Coelho S.M."/>
            <person name="Collen J."/>
            <person name="Corre E."/>
            <person name="Da Silva C."/>
            <person name="Delage L."/>
            <person name="Delaroque N."/>
            <person name="Dittami S.M."/>
            <person name="Doulbeau S."/>
            <person name="Elias M."/>
            <person name="Farnham G."/>
            <person name="Gachon C.M."/>
            <person name="Gschloessl B."/>
            <person name="Heesch S."/>
            <person name="Jabbari K."/>
            <person name="Jubin C."/>
            <person name="Kawai H."/>
            <person name="Kimura K."/>
            <person name="Kloareg B."/>
            <person name="Kupper F.C."/>
            <person name="Lang D."/>
            <person name="Le Bail A."/>
            <person name="Leblanc C."/>
            <person name="Lerouge P."/>
            <person name="Lohr M."/>
            <person name="Lopez P.J."/>
            <person name="Martens C."/>
            <person name="Maumus F."/>
            <person name="Michel G."/>
            <person name="Miranda-Saavedra D."/>
            <person name="Morales J."/>
            <person name="Moreau H."/>
            <person name="Motomura T."/>
            <person name="Nagasato C."/>
            <person name="Napoli C.A."/>
            <person name="Nelson D.R."/>
            <person name="Nyvall-Collen P."/>
            <person name="Peters A.F."/>
            <person name="Pommier C."/>
            <person name="Potin P."/>
            <person name="Poulain J."/>
            <person name="Quesneville H."/>
            <person name="Read B."/>
            <person name="Rensing S.A."/>
            <person name="Ritter A."/>
            <person name="Rousvoal S."/>
            <person name="Samanta M."/>
            <person name="Samson G."/>
            <person name="Schroeder D.C."/>
            <person name="Segurens B."/>
            <person name="Strittmatter M."/>
            <person name="Tonon T."/>
            <person name="Tregear J.W."/>
            <person name="Valentin K."/>
            <person name="von Dassow P."/>
            <person name="Yamagishi T."/>
            <person name="Van de Peer Y."/>
            <person name="Wincker P."/>
        </authorList>
    </citation>
    <scope>NUCLEOTIDE SEQUENCE [LARGE SCALE GENOMIC DNA]</scope>
    <source>
        <strain evidence="8">Ec32 / CCAP1310/4</strain>
    </source>
</reference>
<name>D7FIT5_ECTSI</name>
<dbReference type="SUPFAM" id="SSF52540">
    <property type="entry name" value="P-loop containing nucleoside triphosphate hydrolases"/>
    <property type="match status" value="1"/>
</dbReference>
<feature type="domain" description="EngB-type G" evidence="6">
    <location>
        <begin position="197"/>
        <end position="382"/>
    </location>
</feature>
<feature type="compositionally biased region" description="Basic and acidic residues" evidence="5">
    <location>
        <begin position="52"/>
        <end position="64"/>
    </location>
</feature>
<dbReference type="Pfam" id="PF01926">
    <property type="entry name" value="MMR_HSR1"/>
    <property type="match status" value="1"/>
</dbReference>
<evidence type="ECO:0000256" key="4">
    <source>
        <dbReference type="ARBA" id="ARBA00023134"/>
    </source>
</evidence>
<evidence type="ECO:0000256" key="1">
    <source>
        <dbReference type="ARBA" id="ARBA00022723"/>
    </source>
</evidence>
<evidence type="ECO:0000256" key="5">
    <source>
        <dbReference type="SAM" id="MobiDB-lite"/>
    </source>
</evidence>
<evidence type="ECO:0000256" key="3">
    <source>
        <dbReference type="ARBA" id="ARBA00022842"/>
    </source>
</evidence>
<dbReference type="OrthoDB" id="202535at2759"/>
<dbReference type="Proteomes" id="UP000002630">
    <property type="component" value="Linkage Group LG08"/>
</dbReference>
<keyword evidence="8" id="KW-1185">Reference proteome</keyword>
<dbReference type="AlphaFoldDB" id="D7FIT5"/>
<dbReference type="eggNOG" id="KOG2486">
    <property type="taxonomic scope" value="Eukaryota"/>
</dbReference>
<dbReference type="PANTHER" id="PTHR47560">
    <property type="entry name" value="EXPRESSED PROTEIN"/>
    <property type="match status" value="1"/>
</dbReference>
<dbReference type="EMBL" id="FN649733">
    <property type="protein sequence ID" value="CBJ28902.1"/>
    <property type="molecule type" value="Genomic_DNA"/>
</dbReference>
<dbReference type="STRING" id="2880.D7FIT5"/>
<protein>
    <submittedName>
        <fullName evidence="7">YihA3, YihA/EngB-like GTPase</fullName>
    </submittedName>
</protein>
<dbReference type="OMA" id="IANCEGP"/>
<organism evidence="7 8">
    <name type="scientific">Ectocarpus siliculosus</name>
    <name type="common">Brown alga</name>
    <name type="synonym">Conferva siliculosa</name>
    <dbReference type="NCBI Taxonomy" id="2880"/>
    <lineage>
        <taxon>Eukaryota</taxon>
        <taxon>Sar</taxon>
        <taxon>Stramenopiles</taxon>
        <taxon>Ochrophyta</taxon>
        <taxon>PX clade</taxon>
        <taxon>Phaeophyceae</taxon>
        <taxon>Ectocarpales</taxon>
        <taxon>Ectocarpaceae</taxon>
        <taxon>Ectocarpus</taxon>
    </lineage>
</organism>
<dbReference type="CDD" id="cd01876">
    <property type="entry name" value="YihA_EngB"/>
    <property type="match status" value="1"/>
</dbReference>
<gene>
    <name evidence="7" type="primary">YihA3</name>
    <name evidence="7" type="ORF">Esi_0123_0073</name>
</gene>
<keyword evidence="4" id="KW-0342">GTP-binding</keyword>
<evidence type="ECO:0000313" key="8">
    <source>
        <dbReference type="Proteomes" id="UP000002630"/>
    </source>
</evidence>
<feature type="compositionally biased region" description="Acidic residues" evidence="5">
    <location>
        <begin position="89"/>
        <end position="101"/>
    </location>
</feature>
<proteinExistence type="predicted"/>
<dbReference type="InParanoid" id="D7FIT5"/>
<dbReference type="GO" id="GO:0005525">
    <property type="term" value="F:GTP binding"/>
    <property type="evidence" value="ECO:0007669"/>
    <property type="project" value="UniProtKB-KW"/>
</dbReference>
<keyword evidence="2" id="KW-0547">Nucleotide-binding</keyword>
<evidence type="ECO:0000259" key="6">
    <source>
        <dbReference type="PROSITE" id="PS51706"/>
    </source>
</evidence>
<dbReference type="InterPro" id="IPR006073">
    <property type="entry name" value="GTP-bd"/>
</dbReference>
<keyword evidence="1" id="KW-0479">Metal-binding</keyword>
<accession>D7FIT5</accession>
<keyword evidence="3" id="KW-0460">Magnesium</keyword>
<dbReference type="Gene3D" id="3.40.50.300">
    <property type="entry name" value="P-loop containing nucleotide triphosphate hydrolases"/>
    <property type="match status" value="1"/>
</dbReference>
<evidence type="ECO:0000256" key="2">
    <source>
        <dbReference type="ARBA" id="ARBA00022741"/>
    </source>
</evidence>
<evidence type="ECO:0000313" key="7">
    <source>
        <dbReference type="EMBL" id="CBJ28902.1"/>
    </source>
</evidence>
<feature type="region of interest" description="Disordered" evidence="5">
    <location>
        <begin position="44"/>
        <end position="117"/>
    </location>
</feature>
<sequence>MLFRICSVDRMGATEKLPPQQHHLRRRFSTGAASGAIVVRTPSAHVGHGRRSAHDQAQGDRTAGEKTFSGIVRTEGEAWGGEGQPPAGGDDDEEEEEEEEVMATTRGRKERRDSVTDSIVKEREQHLVRLAKAEVDTAMAKTFKASSLGSRKRPRQAGGFNKAYDRTGKQVHSDFAAGGFARWMGSASKGWPTFRHRLPEVALAGHTNCGKSTLVNALSGIHPRRGPASTSDRAGWTDLVGFYQVGKKPPVLTMVDLPGYGHAVATRHAIKGWLRMIKEYITTRQELIRCCVLVDCTRGFCEEDRALLQLLAKRNIPYQIVLTKADLLTPELLSACVLLLRRDLSDLCGQEAGSTAPFSAVCGTSGAGVTTLWKDLAKQAAKAPGSLVAMQAAHLAARKAREKEEADLMARKAARTSREH</sequence>
<dbReference type="PROSITE" id="PS51706">
    <property type="entry name" value="G_ENGB"/>
    <property type="match status" value="1"/>
</dbReference>